<keyword evidence="5 9" id="KW-0805">Transcription regulation</keyword>
<dbReference type="GO" id="GO:0003712">
    <property type="term" value="F:transcription coregulator activity"/>
    <property type="evidence" value="ECO:0007669"/>
    <property type="project" value="InterPro"/>
</dbReference>
<feature type="region of interest" description="Disordered" evidence="10">
    <location>
        <begin position="1817"/>
        <end position="1849"/>
    </location>
</feature>
<feature type="region of interest" description="Disordered" evidence="10">
    <location>
        <begin position="1752"/>
        <end position="1771"/>
    </location>
</feature>
<feature type="region of interest" description="Disordered" evidence="10">
    <location>
        <begin position="657"/>
        <end position="682"/>
    </location>
</feature>
<feature type="compositionally biased region" description="Basic and acidic residues" evidence="10">
    <location>
        <begin position="1057"/>
        <end position="1085"/>
    </location>
</feature>
<evidence type="ECO:0000256" key="7">
    <source>
        <dbReference type="ARBA" id="ARBA00023163"/>
    </source>
</evidence>
<evidence type="ECO:0000259" key="12">
    <source>
        <dbReference type="Pfam" id="PF11597"/>
    </source>
</evidence>
<evidence type="ECO:0000256" key="6">
    <source>
        <dbReference type="ARBA" id="ARBA00023159"/>
    </source>
</evidence>
<feature type="compositionally biased region" description="Basic and acidic residues" evidence="10">
    <location>
        <begin position="2596"/>
        <end position="2607"/>
    </location>
</feature>
<feature type="compositionally biased region" description="Polar residues" evidence="10">
    <location>
        <begin position="2413"/>
        <end position="2422"/>
    </location>
</feature>
<reference evidence="14 15" key="1">
    <citation type="submission" date="2022-05" db="EMBL/GenBank/DDBJ databases">
        <title>Chromosome-level reference genomes for two strains of Caenorhabditis briggsae: an improved platform for comparative genomics.</title>
        <authorList>
            <person name="Stevens L."/>
            <person name="Andersen E.C."/>
        </authorList>
    </citation>
    <scope>NUCLEOTIDE SEQUENCE [LARGE SCALE GENOMIC DNA]</scope>
    <source>
        <strain evidence="14">QX1410_ONT</strain>
        <tissue evidence="14">Whole-organism</tissue>
    </source>
</reference>
<feature type="compositionally biased region" description="Basic and acidic residues" evidence="10">
    <location>
        <begin position="992"/>
        <end position="1001"/>
    </location>
</feature>
<feature type="compositionally biased region" description="Basic and acidic residues" evidence="10">
    <location>
        <begin position="747"/>
        <end position="763"/>
    </location>
</feature>
<evidence type="ECO:0000259" key="11">
    <source>
        <dbReference type="Pfam" id="PF06333"/>
    </source>
</evidence>
<protein>
    <recommendedName>
        <fullName evidence="3 9">Mediator of RNA polymerase II transcription subunit 13</fullName>
    </recommendedName>
</protein>
<evidence type="ECO:0000256" key="8">
    <source>
        <dbReference type="ARBA" id="ARBA00023242"/>
    </source>
</evidence>
<feature type="region of interest" description="Disordered" evidence="10">
    <location>
        <begin position="992"/>
        <end position="1022"/>
    </location>
</feature>
<feature type="compositionally biased region" description="Basic residues" evidence="10">
    <location>
        <begin position="1045"/>
        <end position="1056"/>
    </location>
</feature>
<feature type="compositionally biased region" description="Basic and acidic residues" evidence="10">
    <location>
        <begin position="657"/>
        <end position="672"/>
    </location>
</feature>
<keyword evidence="7 9" id="KW-0804">Transcription</keyword>
<proteinExistence type="inferred from homology"/>
<dbReference type="Proteomes" id="UP000827892">
    <property type="component" value="Chromosome II"/>
</dbReference>
<feature type="compositionally biased region" description="Basic and acidic residues" evidence="10">
    <location>
        <begin position="2630"/>
        <end position="2641"/>
    </location>
</feature>
<dbReference type="EMBL" id="CP090892">
    <property type="protein sequence ID" value="ULU05668.1"/>
    <property type="molecule type" value="Genomic_DNA"/>
</dbReference>
<keyword evidence="8 9" id="KW-0539">Nucleus</keyword>
<dbReference type="PANTHER" id="PTHR48249:SF3">
    <property type="entry name" value="MEDIATOR OF RNA POLYMERASE II TRANSCRIPTION SUBUNIT 13"/>
    <property type="match status" value="1"/>
</dbReference>
<feature type="compositionally biased region" description="Pro residues" evidence="10">
    <location>
        <begin position="1602"/>
        <end position="1617"/>
    </location>
</feature>
<dbReference type="Pfam" id="PF12150">
    <property type="entry name" value="MFP2b"/>
    <property type="match status" value="2"/>
</dbReference>
<organism evidence="14 15">
    <name type="scientific">Caenorhabditis briggsae</name>
    <dbReference type="NCBI Taxonomy" id="6238"/>
    <lineage>
        <taxon>Eukaryota</taxon>
        <taxon>Metazoa</taxon>
        <taxon>Ecdysozoa</taxon>
        <taxon>Nematoda</taxon>
        <taxon>Chromadorea</taxon>
        <taxon>Rhabditida</taxon>
        <taxon>Rhabditina</taxon>
        <taxon>Rhabditomorpha</taxon>
        <taxon>Rhabditoidea</taxon>
        <taxon>Rhabditidae</taxon>
        <taxon>Peloderinae</taxon>
        <taxon>Caenorhabditis</taxon>
    </lineage>
</organism>
<feature type="compositionally biased region" description="Basic residues" evidence="10">
    <location>
        <begin position="1002"/>
        <end position="1022"/>
    </location>
</feature>
<feature type="region of interest" description="Disordered" evidence="10">
    <location>
        <begin position="2596"/>
        <end position="2658"/>
    </location>
</feature>
<dbReference type="InterPro" id="IPR021010">
    <property type="entry name" value="Cytosolic_motility_protein"/>
</dbReference>
<comment type="subunit">
    <text evidence="9">Component of the Mediator complex.</text>
</comment>
<dbReference type="Pfam" id="PF06333">
    <property type="entry name" value="Med13_C"/>
    <property type="match status" value="1"/>
</dbReference>
<dbReference type="InterPro" id="IPR051139">
    <property type="entry name" value="Mediator_complx_sub13"/>
</dbReference>
<dbReference type="GO" id="GO:0006357">
    <property type="term" value="P:regulation of transcription by RNA polymerase II"/>
    <property type="evidence" value="ECO:0007669"/>
    <property type="project" value="InterPro"/>
</dbReference>
<keyword evidence="4 9" id="KW-0678">Repressor</keyword>
<comment type="similarity">
    <text evidence="2 9">Belongs to the Mediator complex subunit 13 family.</text>
</comment>
<feature type="domain" description="MID" evidence="13">
    <location>
        <begin position="2289"/>
        <end position="2791"/>
    </location>
</feature>
<dbReference type="InterPro" id="IPR009401">
    <property type="entry name" value="Med13_C"/>
</dbReference>
<dbReference type="InterPro" id="IPR041285">
    <property type="entry name" value="MID_MedPIWI"/>
</dbReference>
<feature type="compositionally biased region" description="Pro residues" evidence="10">
    <location>
        <begin position="1644"/>
        <end position="1658"/>
    </location>
</feature>
<evidence type="ECO:0000256" key="1">
    <source>
        <dbReference type="ARBA" id="ARBA00004123"/>
    </source>
</evidence>
<feature type="region of interest" description="Disordered" evidence="10">
    <location>
        <begin position="1045"/>
        <end position="1157"/>
    </location>
</feature>
<comment type="function">
    <text evidence="9">Component of the Mediator complex, a coactivator involved in regulated transcription of nearly all RNA polymerase II-dependent genes. Mediator functions as a bridge to convey information from gene-specific regulatory proteins to the basal RNA polymerase II transcription machinery. Mediator is recruited to promoters by direct interactions with regulatory proteins and serves as a scaffold for the assembly of a functional preinitiation complex with RNA polymerase II and the general transcription factors.</text>
</comment>
<evidence type="ECO:0000256" key="4">
    <source>
        <dbReference type="ARBA" id="ARBA00022491"/>
    </source>
</evidence>
<feature type="domain" description="Mediator complex subunit Med13 C-terminal" evidence="11">
    <location>
        <begin position="2922"/>
        <end position="3310"/>
    </location>
</feature>
<name>A0AAE9IU55_CAEBR</name>
<evidence type="ECO:0000256" key="2">
    <source>
        <dbReference type="ARBA" id="ARBA00009354"/>
    </source>
</evidence>
<evidence type="ECO:0000256" key="10">
    <source>
        <dbReference type="SAM" id="MobiDB-lite"/>
    </source>
</evidence>
<dbReference type="Pfam" id="PF18296">
    <property type="entry name" value="MID_MedPIWI"/>
    <property type="match status" value="1"/>
</dbReference>
<evidence type="ECO:0000256" key="3">
    <source>
        <dbReference type="ARBA" id="ARBA00019618"/>
    </source>
</evidence>
<sequence>MEKGNIDDIWTIQKVGTPFPSNVAKAPGETNKYVALWYKHGKPVMGRAWNDSGVVKCTFVADNKIYSGPDVGGSIQLLIIEPGDNKPRSFHYDWVNYKKAQSLTIEGKYEMVRCEYSASVYWPEHGLLGCISTDKLVAYFVDNDSQIMSTKKTDELLVLCKIAGTKEAHVVEKEKEKSLVGSAIMRLSTVNNDWEDFNWGSAWPVSKNVMSTPKNIPSVGFDQFVALWYRHGKPVMGRAWQKNGRIEASFVDSNREFTGATVGSLQLLISLPPTTVGYDYVWMTYGQAVDYRDKDYVPVHLSYICPAIVPVNGKHLLGQVNMKTECATVALDGMVTQLDDNFAKVSSQQSQPFYSEASKIPAGSGPARDSTEDMASSKEGEKDASRKVKVPKRPEVNNGGSLEDCISNVFSLLELPGIKWKCFRPKLNAPRGVPLTSDLVLKAYSRCLTDGILCTWRRKPSPPTGNNELLPPTHFFSNDSPKELWVFWYDAEPTALGKYCEGLDSDEELSSANQMNIVSYEVRTILFKALHVVLERDLTKDGFVRFGRWFTMPLVARDHYLHFMYPSHSPAIRFNFFVHGTSTICASIQAQRQPTLIKLARRHFECKTPKRFPVVIGPWSMRGYLIADQMTLLADPKIQEAAEKEWNQWKEYLQLEEKEPENVTEERQKTPEAEPPAPPQTTRVLLASSSDEDQEKNGGELKSEEVSQKIRWMFEPDLRQDKPKEETAAEKEKRMAAREVRRLRRQRREERRREMEKQRRADDNLEDYDSDVVTDQDEDEAGKEEIVNNDVPKMILIEIDNVRLLYPSKFVCITVEEDRQMLESMGFKCHPMPQELQVPGRRPRNKNVVNMSNPLLSTMAVYQYVQNEKRAEREHFYPRNKPVEIETDTNFEILSNPKARRVAPPKSPTFLSWESQRANHFDTTDIFVNRLFENADTFDENPRLIKFACLSSQFIRRKWKWLHKKQILFCGKARKRFGIGSPQNFALNMMKSREKRKEYQPYHRKRPAKSVKEKKKKAKRKVKKFVRYNSPEQFLASMSRTRKKFNAWKQKKKGPPPKKDLAKKEAAADKDKDKDKEKDKEKDKDNDDDPFVMDKVSQLDWANFSEDETNGNSFADIEDLYNPAGGDIEEGDETSNESPDEKTPEGSPNGSPRPKEEIEPFFPITYLAAKPSNIESDLGPDVDDMTEEQFNTEYVPKEYDITQDPKKVKNGQIPISEFSKDNQFYHGEICRLGLRGYKKICAERDREEAARRTKWLQLYRLKVEKRSIKTARQCHRDYLRQIAKRCLRKALRRLRITAKKDALAPPPPKPKPVDPVLKKKEDAKKFEMSLKIMERDLGNLDMSAFCQVREKAGPHGWLKVRSTAGYMKPNYFNSPHGSFDHDSEPEFDEQRTGLGEGTSDQYQDGESVDMIDIERELANDPSSYLSNAEHIRTLGEHIGPDGMLSPPASNEMPKGGPLSADASQAHSPSIGGKFRSTANDDIDRAAASGKTIVDIEIEDIETGNMQRWNKIANQSKLSKFLVASRDNPILKGRKTKYDTPATDKFEIRCQVERVTVPMAYESMVTRNFECAPPHTFAELIRQSRTGIKKYTRPLQIQSTLARPPPGATSPLPPPTPMFNPHTLPLHHTSPFSAGPMSHHSMGPPAYPPTPGPYPPTTPTYPGMTPRPGSSYGPGYPNHHQMMPPGYPNQMGQMGGMNGMGGMPGMGPIGMQRQFSNPQMYQHHQMMRMQQMRMQGGLPGYGAPGVPQYPQQSPVSGGPGGFGVPSGPSSVQRLNNFVNQSQFGPSSGPQNPYGTQMPPMIPQSPSFNQPYPGMGNQMMSPMQQHQFQQQQMMQQQQQQQQHQLQLQRSQAHQIQHQPNQQTMQSLQLTPEQLQIQQSQQVQAVFQQLPDREKRKYQRRQIQLMNGLMPTSLQPASIKALKNPPDANIPYKRQDIIYNPPNPAHPRGDSLTIAIVLSDTLLDLHFDSVFDACPICSCSVSIRSRDLGMYIIPHAVLSSREIGETNKREYTTGTWSGFHVNSATSCTCGFSAIRHRYLSCCAGLFDEDADEATASEHANAPVIPPLFARNTTKTRDMMWFDPQSVHDLALTDQIRQMAFSNSLGKAVSQMATEKEHRRNITNAVDIGTDITVPTEYVLSHVDTLELMMLGMSALGPMQTPETTGNQFTPQSKYLSYFHPWGFQTANEIAELESSEWVDLLDIITPTLESSMKQARRPSVETPFVIEGPMTWKQVVTKAIRGKPPTDEDEDFSLAEPVPAVMRALEQEAVRAAPNIEQYYDQAELGPVDQPKDVMYITIIPDNDDIYERTVKFMHTMTETYERMRLGRHIPFPVSTGTASRFREVLKTYQHQFPYQEQNQQLVEFTNNRLEAVPQELSNNPDPLNTDPEKWSKRLKRKLELSEELKKADEHPAPPSTQSENSEGNAATPAAETLSSIFSDDAFVEERHINSTEEAPTTTERPPNSLPYRITNWHEKDDDTYEHPPEVHDTLPEGFYEREGILRVGKPLEPLRISHTVVSTREFDNMTQHLSDAQGFVSKLRIFLQQMEDLVFHTLSGSSEAFERRGYRYQMAVEGRLKRQKHKRDIEEERLRYEAAKVQDEADKREKMDEADLFPGAEVGEETPSPWVDDELEEKKRNKQKENEQYPAEESQAPSPVPAGMIHIPETLSEQERKVQPTLADMFADPSTVAPINAQNIPWKQRDTRVQNPFPYSNQPPVAFEAVGSNDTDAYSTLPHVIVLYVVNPFSYGAEGQSALHMRIALLSFIRAYNSIVGRLPFTKRTQLQLEIIGMESLDDMVKGIPDYLNDSQVPFDILHDYPVRNERPSESGQEAAARSLSVAVYTHPRVFTPEVYKAVSARCMTAFGPGSQLINTVNNIEKMNQEAFYQMSKRSKTALNNMDGYMGMMGSHQVETKAHISYRVPSNIVCLAPPPAIYQMDEEGKPILNQLDEQTLFISYCLVGTEYLVATATDSQGKLIDNCIANMKPRRLHNQVYRYKNKTQILDGMGKLWSFILGVMSSDIKNWRLVVGRLGRIGHGEFRAWTHLLNKTSLLRYSSSLKDICGACRSMPSAIGTPAILSACLITLEPEPSIRIMPKFHDIDESIKKNLIFQTPGDLSCTHILTFPVGTEINLEVQDQTADTKGDENWEFGDLDIMEGLDDGDTEIMKDLGLETPSSAAIRQTGGVSMFFSEDSSSIEIQNQPLASGYYISTAPAPELPSWFWATCPSAKRHSPVHLKSSLHINISEVKNDDIAMESAKDKEKEKEEKDIHPLESRQTEEVLRHVLESYNALSWLNLNRQTGDRYSCLPIHVQHLLRLYHSVARLLV</sequence>
<dbReference type="PANTHER" id="PTHR48249">
    <property type="entry name" value="MEDIATOR OF RNA POLYMERASE II TRANSCRIPTION SUBUNIT 13"/>
    <property type="match status" value="1"/>
</dbReference>
<feature type="region of interest" description="Disordered" evidence="10">
    <location>
        <begin position="713"/>
        <end position="767"/>
    </location>
</feature>
<dbReference type="SUPFAM" id="SSF141739">
    <property type="entry name" value="MFPT repeat-like"/>
    <property type="match status" value="2"/>
</dbReference>
<accession>A0AAE9IU55</accession>
<comment type="subcellular location">
    <subcellularLocation>
        <location evidence="1 9">Nucleus</location>
    </subcellularLocation>
</comment>
<feature type="region of interest" description="Disordered" evidence="10">
    <location>
        <begin position="1440"/>
        <end position="1477"/>
    </location>
</feature>
<keyword evidence="6 9" id="KW-0010">Activator</keyword>
<evidence type="ECO:0000256" key="9">
    <source>
        <dbReference type="RuleBase" id="RU364134"/>
    </source>
</evidence>
<dbReference type="InterPro" id="IPR021643">
    <property type="entry name" value="Mediator_Med13_N"/>
</dbReference>
<feature type="compositionally biased region" description="Basic and acidic residues" evidence="10">
    <location>
        <begin position="1378"/>
        <end position="1391"/>
    </location>
</feature>
<gene>
    <name evidence="14" type="ORF">L3Y34_017958</name>
</gene>
<evidence type="ECO:0000313" key="14">
    <source>
        <dbReference type="EMBL" id="ULU05668.1"/>
    </source>
</evidence>
<feature type="region of interest" description="Disordered" evidence="10">
    <location>
        <begin position="1375"/>
        <end position="1406"/>
    </location>
</feature>
<evidence type="ECO:0000256" key="5">
    <source>
        <dbReference type="ARBA" id="ARBA00023015"/>
    </source>
</evidence>
<feature type="domain" description="Mediator complex subunit Med13 N-terminal" evidence="12">
    <location>
        <begin position="401"/>
        <end position="655"/>
    </location>
</feature>
<dbReference type="Pfam" id="PF11597">
    <property type="entry name" value="Med13_N"/>
    <property type="match status" value="1"/>
</dbReference>
<feature type="region of interest" description="Disordered" evidence="10">
    <location>
        <begin position="2401"/>
        <end position="2427"/>
    </location>
</feature>
<feature type="compositionally biased region" description="Basic and acidic residues" evidence="10">
    <location>
        <begin position="369"/>
        <end position="386"/>
    </location>
</feature>
<feature type="compositionally biased region" description="Basic and acidic residues" evidence="10">
    <location>
        <begin position="713"/>
        <end position="740"/>
    </location>
</feature>
<dbReference type="GO" id="GO:0016592">
    <property type="term" value="C:mediator complex"/>
    <property type="evidence" value="ECO:0007669"/>
    <property type="project" value="InterPro"/>
</dbReference>
<feature type="region of interest" description="Disordered" evidence="10">
    <location>
        <begin position="353"/>
        <end position="395"/>
    </location>
</feature>
<feature type="region of interest" description="Disordered" evidence="10">
    <location>
        <begin position="1599"/>
        <end position="1659"/>
    </location>
</feature>
<evidence type="ECO:0000313" key="15">
    <source>
        <dbReference type="Proteomes" id="UP000827892"/>
    </source>
</evidence>
<evidence type="ECO:0000259" key="13">
    <source>
        <dbReference type="Pfam" id="PF18296"/>
    </source>
</evidence>